<evidence type="ECO:0000313" key="1">
    <source>
        <dbReference type="EMBL" id="TGZ72164.1"/>
    </source>
</evidence>
<dbReference type="InterPro" id="IPR012337">
    <property type="entry name" value="RNaseH-like_sf"/>
</dbReference>
<dbReference type="AlphaFoldDB" id="A0A4V3SGF2"/>
<dbReference type="STRING" id="147828.A0A4V3SGF2"/>
<comment type="caution">
    <text evidence="1">The sequence shown here is derived from an EMBL/GenBank/DDBJ whole genome shotgun (WGS) entry which is preliminary data.</text>
</comment>
<dbReference type="OrthoDB" id="10062030at2759"/>
<dbReference type="PANTHER" id="PTHR37984">
    <property type="entry name" value="PROTEIN CBG26694"/>
    <property type="match status" value="1"/>
</dbReference>
<name>A0A4V3SGF2_OPIFE</name>
<protein>
    <recommendedName>
        <fullName evidence="3">Integrase catalytic domain-containing protein</fullName>
    </recommendedName>
</protein>
<reference evidence="1 2" key="1">
    <citation type="journal article" date="2019" name="BMC Genomics">
        <title>New insights from Opisthorchis felineus genome: update on genomics of the epidemiologically important liver flukes.</title>
        <authorList>
            <person name="Ershov N.I."/>
            <person name="Mordvinov V.A."/>
            <person name="Prokhortchouk E.B."/>
            <person name="Pakharukova M.Y."/>
            <person name="Gunbin K.V."/>
            <person name="Ustyantsev K."/>
            <person name="Genaev M.A."/>
            <person name="Blinov A.G."/>
            <person name="Mazur A."/>
            <person name="Boulygina E."/>
            <person name="Tsygankova S."/>
            <person name="Khrameeva E."/>
            <person name="Chekanov N."/>
            <person name="Fan G."/>
            <person name="Xiao A."/>
            <person name="Zhang H."/>
            <person name="Xu X."/>
            <person name="Yang H."/>
            <person name="Solovyev V."/>
            <person name="Lee S.M."/>
            <person name="Liu X."/>
            <person name="Afonnikov D.A."/>
            <person name="Skryabin K.G."/>
        </authorList>
    </citation>
    <scope>NUCLEOTIDE SEQUENCE [LARGE SCALE GENOMIC DNA]</scope>
    <source>
        <strain evidence="1">AK-0245</strain>
        <tissue evidence="1">Whole organism</tissue>
    </source>
</reference>
<dbReference type="InterPro" id="IPR050951">
    <property type="entry name" value="Retrovirus_Pol_polyprotein"/>
</dbReference>
<gene>
    <name evidence="1" type="ORF">CRM22_002270</name>
</gene>
<organism evidence="1 2">
    <name type="scientific">Opisthorchis felineus</name>
    <dbReference type="NCBI Taxonomy" id="147828"/>
    <lineage>
        <taxon>Eukaryota</taxon>
        <taxon>Metazoa</taxon>
        <taxon>Spiralia</taxon>
        <taxon>Lophotrochozoa</taxon>
        <taxon>Platyhelminthes</taxon>
        <taxon>Trematoda</taxon>
        <taxon>Digenea</taxon>
        <taxon>Opisthorchiida</taxon>
        <taxon>Opisthorchiata</taxon>
        <taxon>Opisthorchiidae</taxon>
        <taxon>Opisthorchis</taxon>
    </lineage>
</organism>
<dbReference type="GO" id="GO:0003676">
    <property type="term" value="F:nucleic acid binding"/>
    <property type="evidence" value="ECO:0007669"/>
    <property type="project" value="InterPro"/>
</dbReference>
<evidence type="ECO:0000313" key="2">
    <source>
        <dbReference type="Proteomes" id="UP000308267"/>
    </source>
</evidence>
<proteinExistence type="predicted"/>
<evidence type="ECO:0008006" key="3">
    <source>
        <dbReference type="Google" id="ProtNLM"/>
    </source>
</evidence>
<dbReference type="SUPFAM" id="SSF53098">
    <property type="entry name" value="Ribonuclease H-like"/>
    <property type="match status" value="1"/>
</dbReference>
<dbReference type="Proteomes" id="UP000308267">
    <property type="component" value="Unassembled WGS sequence"/>
</dbReference>
<dbReference type="PANTHER" id="PTHR37984:SF5">
    <property type="entry name" value="PROTEIN NYNRIN-LIKE"/>
    <property type="match status" value="1"/>
</dbReference>
<dbReference type="Gene3D" id="3.30.420.10">
    <property type="entry name" value="Ribonuclease H-like superfamily/Ribonuclease H"/>
    <property type="match status" value="1"/>
</dbReference>
<dbReference type="InterPro" id="IPR036397">
    <property type="entry name" value="RNaseH_sf"/>
</dbReference>
<accession>A0A4V3SGF2</accession>
<keyword evidence="2" id="KW-1185">Reference proteome</keyword>
<sequence length="240" mass="27011">MVDHFTKWCEAIPIPIPSNSIPFQFQSQIPNTSTTAYHPRGNGMVERTDQTLKGLLKAFINHKTFERWDVALPRCLLAYRAAIRKSIGQTLSYMTTGQEMQKPSDTLLPTTAPKALYSSMLVRRMQAGFTRGHELARQHLRATQRYQKECYDRSARDRLFNPGDRVWFYEPAPPGGVPAKFHRAWKGSCTTGRSTTEVTYRLVHLGKPNSSTVAHVNRLKSANMISDGAADSAMLTRGPV</sequence>
<dbReference type="EMBL" id="SJOL01004009">
    <property type="protein sequence ID" value="TGZ72164.1"/>
    <property type="molecule type" value="Genomic_DNA"/>
</dbReference>